<keyword evidence="2" id="KW-1185">Reference proteome</keyword>
<dbReference type="RefSeq" id="WP_013276894.1">
    <property type="nucleotide sequence ID" value="NC_014377.1"/>
</dbReference>
<gene>
    <name evidence="1" type="ordered locus">Toce_2174</name>
</gene>
<dbReference type="OrthoDB" id="1706086at2"/>
<dbReference type="STRING" id="555079.Toce_2174"/>
<dbReference type="Proteomes" id="UP000000272">
    <property type="component" value="Chromosome"/>
</dbReference>
<sequence>MDTVVIDDSDFTDEDDIKLYLYNQDDEYDVADDATIYVNFESVDAADLDDYDTLYGRIVLEKGEIVFANLFDFEGTGFVTKVEDDVIEYVDLAGATDEDLELDDYDEIFVYNKDFTAAKLEDIAEDSLVYFWVNDDDDLYVVVAGEKVTGEVEKLKADRLTVDGETYVKAENAVVTLDDGESYDVWAGLDNVADLTDEKATVILDYNGEIAAVLANVQTTSDTIYGIVTYAKLDKTGVVSVFTKDGEVVDYTAEDRTDVSPLAAIDDGYFGTIEDDNLEYAVIGFKLNSDGEIAEDSIDPIVTVTGEDDADAISLTKEADKEYATAGSDRYYVSEDTVIMKALDEGELDPSVISYEDFVDMAFTGAKAVVIGEAGKDADMIVFIEDDFEGTKDDVYFGVVTDSPWKVGSNYVAKINVATEGEKEFTVADRVYFGKGTLVAFELNSKNKAEWIVYDDINDDPADVTDDGDPDTPDDAYIIVDTVDEVDGSFIVTENRGTFKVASDAVIYNIEKDGDDWVLGDKIRLSKIDSGDEVHLLLDEDGIVRAIVVYYAEDLQ</sequence>
<dbReference type="EMBL" id="CP002131">
    <property type="protein sequence ID" value="ADL08886.1"/>
    <property type="molecule type" value="Genomic_DNA"/>
</dbReference>
<dbReference type="eggNOG" id="COG2373">
    <property type="taxonomic scope" value="Bacteria"/>
</dbReference>
<reference evidence="1 2" key="1">
    <citation type="journal article" date="2010" name="Stand. Genomic Sci.">
        <title>Complete genome sequence of Thermosediminibacter oceani type strain (JW/IW-1228P).</title>
        <authorList>
            <person name="Pitluck S."/>
            <person name="Yasawong M."/>
            <person name="Munk C."/>
            <person name="Nolan M."/>
            <person name="Lapidus A."/>
            <person name="Lucas S."/>
            <person name="Glavina Del Rio T."/>
            <person name="Tice H."/>
            <person name="Cheng J.F."/>
            <person name="Bruce D."/>
            <person name="Detter C."/>
            <person name="Tapia R."/>
            <person name="Han C."/>
            <person name="Goodwin L."/>
            <person name="Liolios K."/>
            <person name="Ivanova N."/>
            <person name="Mavromatis K."/>
            <person name="Mikhailova N."/>
            <person name="Pati A."/>
            <person name="Chen A."/>
            <person name="Palaniappan K."/>
            <person name="Land M."/>
            <person name="Hauser L."/>
            <person name="Chang Y.J."/>
            <person name="Jeffries C.D."/>
            <person name="Rohde M."/>
            <person name="Spring S."/>
            <person name="Sikorski J."/>
            <person name="Goker M."/>
            <person name="Woyke T."/>
            <person name="Bristow J."/>
            <person name="Eisen J.A."/>
            <person name="Markowitz V."/>
            <person name="Hugenholtz P."/>
            <person name="Kyrpides N.C."/>
            <person name="Klenk H.P."/>
        </authorList>
    </citation>
    <scope>NUCLEOTIDE SEQUENCE [LARGE SCALE GENOMIC DNA]</scope>
    <source>
        <strain evidence="2">ATCC BAA-1034 / DSM 16646 / JW/IW-1228P</strain>
    </source>
</reference>
<name>D9S0M8_THEOJ</name>
<evidence type="ECO:0000313" key="2">
    <source>
        <dbReference type="Proteomes" id="UP000000272"/>
    </source>
</evidence>
<dbReference type="HOGENOM" id="CLU_489949_0_0_9"/>
<evidence type="ECO:0000313" key="1">
    <source>
        <dbReference type="EMBL" id="ADL08886.1"/>
    </source>
</evidence>
<protein>
    <submittedName>
        <fullName evidence="1">S-layer domain-containing protein</fullName>
    </submittedName>
</protein>
<organism evidence="1 2">
    <name type="scientific">Thermosediminibacter oceani (strain ATCC BAA-1034 / DSM 16646 / JW/IW-1228P)</name>
    <dbReference type="NCBI Taxonomy" id="555079"/>
    <lineage>
        <taxon>Bacteria</taxon>
        <taxon>Bacillati</taxon>
        <taxon>Bacillota</taxon>
        <taxon>Clostridia</taxon>
        <taxon>Thermosediminibacterales</taxon>
        <taxon>Thermosediminibacteraceae</taxon>
        <taxon>Thermosediminibacter</taxon>
    </lineage>
</organism>
<dbReference type="AlphaFoldDB" id="D9S0M8"/>
<accession>D9S0M8</accession>
<dbReference type="KEGG" id="toc:Toce_2174"/>
<proteinExistence type="predicted"/>